<keyword evidence="3" id="KW-1185">Reference proteome</keyword>
<protein>
    <submittedName>
        <fullName evidence="2">Uncharacterized protein</fullName>
    </submittedName>
</protein>
<sequence length="102" mass="11398">MRWPLCRADGADGRCRVRPRRRGDMASSEQSGERTALGDLTNSIITDHEDAKRKQNKTTTSSEDRCAASFCARCMKINDHLPSMATFLTKASVWISWSSCIS</sequence>
<dbReference type="Proteomes" id="UP001341281">
    <property type="component" value="Chromosome 04"/>
</dbReference>
<evidence type="ECO:0000313" key="3">
    <source>
        <dbReference type="Proteomes" id="UP001341281"/>
    </source>
</evidence>
<organism evidence="2 3">
    <name type="scientific">Paspalum notatum var. saurae</name>
    <dbReference type="NCBI Taxonomy" id="547442"/>
    <lineage>
        <taxon>Eukaryota</taxon>
        <taxon>Viridiplantae</taxon>
        <taxon>Streptophyta</taxon>
        <taxon>Embryophyta</taxon>
        <taxon>Tracheophyta</taxon>
        <taxon>Spermatophyta</taxon>
        <taxon>Magnoliopsida</taxon>
        <taxon>Liliopsida</taxon>
        <taxon>Poales</taxon>
        <taxon>Poaceae</taxon>
        <taxon>PACMAD clade</taxon>
        <taxon>Panicoideae</taxon>
        <taxon>Andropogonodae</taxon>
        <taxon>Paspaleae</taxon>
        <taxon>Paspalinae</taxon>
        <taxon>Paspalum</taxon>
    </lineage>
</organism>
<name>A0AAQ3WS35_PASNO</name>
<feature type="region of interest" description="Disordered" evidence="1">
    <location>
        <begin position="17"/>
        <end position="62"/>
    </location>
</feature>
<evidence type="ECO:0000256" key="1">
    <source>
        <dbReference type="SAM" id="MobiDB-lite"/>
    </source>
</evidence>
<dbReference type="EMBL" id="CP144748">
    <property type="protein sequence ID" value="WVZ71755.1"/>
    <property type="molecule type" value="Genomic_DNA"/>
</dbReference>
<proteinExistence type="predicted"/>
<reference evidence="2 3" key="1">
    <citation type="submission" date="2024-02" db="EMBL/GenBank/DDBJ databases">
        <title>High-quality chromosome-scale genome assembly of Pensacola bahiagrass (Paspalum notatum Flugge var. saurae).</title>
        <authorList>
            <person name="Vega J.M."/>
            <person name="Podio M."/>
            <person name="Orjuela J."/>
            <person name="Siena L.A."/>
            <person name="Pessino S.C."/>
            <person name="Combes M.C."/>
            <person name="Mariac C."/>
            <person name="Albertini E."/>
            <person name="Pupilli F."/>
            <person name="Ortiz J.P.A."/>
            <person name="Leblanc O."/>
        </authorList>
    </citation>
    <scope>NUCLEOTIDE SEQUENCE [LARGE SCALE GENOMIC DNA]</scope>
    <source>
        <strain evidence="2">R1</strain>
        <tissue evidence="2">Leaf</tissue>
    </source>
</reference>
<dbReference type="AlphaFoldDB" id="A0AAQ3WS35"/>
<accession>A0AAQ3WS35</accession>
<gene>
    <name evidence="2" type="ORF">U9M48_020300</name>
</gene>
<evidence type="ECO:0000313" key="2">
    <source>
        <dbReference type="EMBL" id="WVZ71755.1"/>
    </source>
</evidence>
<dbReference type="EMBL" id="CP144748">
    <property type="protein sequence ID" value="WVZ71754.1"/>
    <property type="molecule type" value="Genomic_DNA"/>
</dbReference>